<feature type="domain" description="Carrier" evidence="1">
    <location>
        <begin position="21"/>
        <end position="81"/>
    </location>
</feature>
<organism evidence="2 3">
    <name type="scientific">Amycolatopsis keratiniphila subsp. keratiniphila</name>
    <dbReference type="NCBI Taxonomy" id="227715"/>
    <lineage>
        <taxon>Bacteria</taxon>
        <taxon>Bacillati</taxon>
        <taxon>Actinomycetota</taxon>
        <taxon>Actinomycetes</taxon>
        <taxon>Pseudonocardiales</taxon>
        <taxon>Pseudonocardiaceae</taxon>
        <taxon>Amycolatopsis</taxon>
        <taxon>Amycolatopsis japonica group</taxon>
    </lineage>
</organism>
<dbReference type="AlphaFoldDB" id="A0A1W2LGJ5"/>
<comment type="caution">
    <text evidence="2">The sequence shown here is derived from an EMBL/GenBank/DDBJ whole genome shotgun (WGS) entry which is preliminary data.</text>
</comment>
<dbReference type="Gene3D" id="1.10.1200.10">
    <property type="entry name" value="ACP-like"/>
    <property type="match status" value="1"/>
</dbReference>
<dbReference type="SUPFAM" id="SSF47336">
    <property type="entry name" value="ACP-like"/>
    <property type="match status" value="1"/>
</dbReference>
<evidence type="ECO:0000313" key="2">
    <source>
        <dbReference type="EMBL" id="ONF61933.1"/>
    </source>
</evidence>
<name>A0A1W2LGJ5_9PSEU</name>
<evidence type="ECO:0000259" key="1">
    <source>
        <dbReference type="Pfam" id="PF00550"/>
    </source>
</evidence>
<dbReference type="InterPro" id="IPR036736">
    <property type="entry name" value="ACP-like_sf"/>
</dbReference>
<dbReference type="Proteomes" id="UP000076660">
    <property type="component" value="Unassembled WGS sequence"/>
</dbReference>
<proteinExistence type="predicted"/>
<gene>
    <name evidence="2" type="ORF">AVR91_0241485</name>
</gene>
<dbReference type="InterPro" id="IPR009081">
    <property type="entry name" value="PP-bd_ACP"/>
</dbReference>
<evidence type="ECO:0000313" key="3">
    <source>
        <dbReference type="Proteomes" id="UP000076660"/>
    </source>
</evidence>
<dbReference type="RefSeq" id="WP_063276861.1">
    <property type="nucleotide sequence ID" value="NZ_LQMT02000052.1"/>
</dbReference>
<dbReference type="Pfam" id="PF00550">
    <property type="entry name" value="PP-binding"/>
    <property type="match status" value="1"/>
</dbReference>
<protein>
    <submittedName>
        <fullName evidence="2">Acyl carrier protein</fullName>
    </submittedName>
</protein>
<reference evidence="2 3" key="1">
    <citation type="submission" date="2016-12" db="EMBL/GenBank/DDBJ databases">
        <title>Amycolatopsis keratiniphila subsp. keratiniphila genome sequencing and assembly.</title>
        <authorList>
            <person name="Mayilraj S."/>
            <person name="Kaur N."/>
        </authorList>
    </citation>
    <scope>NUCLEOTIDE SEQUENCE [LARGE SCALE GENOMIC DNA]</scope>
    <source>
        <strain evidence="2 3">DSM 44409</strain>
    </source>
</reference>
<dbReference type="EMBL" id="LQMT02000052">
    <property type="protein sequence ID" value="ONF61933.1"/>
    <property type="molecule type" value="Genomic_DNA"/>
</dbReference>
<dbReference type="OrthoDB" id="3785691at2"/>
<accession>A0A1W2LGJ5</accession>
<sequence>MTTETVAAGTVLADLTVMLRELLEEYGLDDAEIGRDTKFHDDLELESIDLVTLSGRLRDHYGDKVNFAEFIADRELDEIIALTVGELVDHVVASLAGKA</sequence>